<reference evidence="5" key="1">
    <citation type="journal article" date="2020" name="Stud. Mycol.">
        <title>101 Dothideomycetes genomes: a test case for predicting lifestyles and emergence of pathogens.</title>
        <authorList>
            <person name="Haridas S."/>
            <person name="Albert R."/>
            <person name="Binder M."/>
            <person name="Bloem J."/>
            <person name="Labutti K."/>
            <person name="Salamov A."/>
            <person name="Andreopoulos B."/>
            <person name="Baker S."/>
            <person name="Barry K."/>
            <person name="Bills G."/>
            <person name="Bluhm B."/>
            <person name="Cannon C."/>
            <person name="Castanera R."/>
            <person name="Culley D."/>
            <person name="Daum C."/>
            <person name="Ezra D."/>
            <person name="Gonzalez J."/>
            <person name="Henrissat B."/>
            <person name="Kuo A."/>
            <person name="Liang C."/>
            <person name="Lipzen A."/>
            <person name="Lutzoni F."/>
            <person name="Magnuson J."/>
            <person name="Mondo S."/>
            <person name="Nolan M."/>
            <person name="Ohm R."/>
            <person name="Pangilinan J."/>
            <person name="Park H.-J."/>
            <person name="Ramirez L."/>
            <person name="Alfaro M."/>
            <person name="Sun H."/>
            <person name="Tritt A."/>
            <person name="Yoshinaga Y."/>
            <person name="Zwiers L.-H."/>
            <person name="Turgeon B."/>
            <person name="Goodwin S."/>
            <person name="Spatafora J."/>
            <person name="Crous P."/>
            <person name="Grigoriev I."/>
        </authorList>
    </citation>
    <scope>NUCLEOTIDE SEQUENCE</scope>
    <source>
        <strain evidence="5">CBS 269.34</strain>
    </source>
</reference>
<proteinExistence type="predicted"/>
<dbReference type="SUPFAM" id="SSF63829">
    <property type="entry name" value="Calcium-dependent phosphotriesterase"/>
    <property type="match status" value="1"/>
</dbReference>
<organism evidence="5 6">
    <name type="scientific">Lophium mytilinum</name>
    <dbReference type="NCBI Taxonomy" id="390894"/>
    <lineage>
        <taxon>Eukaryota</taxon>
        <taxon>Fungi</taxon>
        <taxon>Dikarya</taxon>
        <taxon>Ascomycota</taxon>
        <taxon>Pezizomycotina</taxon>
        <taxon>Dothideomycetes</taxon>
        <taxon>Pleosporomycetidae</taxon>
        <taxon>Mytilinidiales</taxon>
        <taxon>Mytilinidiaceae</taxon>
        <taxon>Lophium</taxon>
    </lineage>
</organism>
<feature type="domain" description="Rax2-like third" evidence="4">
    <location>
        <begin position="639"/>
        <end position="803"/>
    </location>
</feature>
<feature type="transmembrane region" description="Helical" evidence="1">
    <location>
        <begin position="1426"/>
        <end position="1452"/>
    </location>
</feature>
<evidence type="ECO:0000259" key="3">
    <source>
        <dbReference type="Pfam" id="PF20842"/>
    </source>
</evidence>
<dbReference type="Pfam" id="PF20842">
    <property type="entry name" value="Rax2_2"/>
    <property type="match status" value="1"/>
</dbReference>
<dbReference type="PANTHER" id="PTHR31778">
    <property type="entry name" value="BUD SITE SELECTION PROTEIN RAX2"/>
    <property type="match status" value="1"/>
</dbReference>
<name>A0A6A6R578_9PEZI</name>
<accession>A0A6A6R578</accession>
<evidence type="ECO:0000313" key="5">
    <source>
        <dbReference type="EMBL" id="KAF2498617.1"/>
    </source>
</evidence>
<dbReference type="Proteomes" id="UP000799750">
    <property type="component" value="Unassembled WGS sequence"/>
</dbReference>
<evidence type="ECO:0000259" key="2">
    <source>
        <dbReference type="Pfam" id="PF12768"/>
    </source>
</evidence>
<feature type="domain" description="Rax2-like second" evidence="3">
    <location>
        <begin position="481"/>
        <end position="628"/>
    </location>
</feature>
<sequence length="1499" mass="158415">MSGARMQEKHMTSADGRQLILGRAFLDQTVRVSGLQDGQPCCRSDSLTARHVNGEAWRLSIVTFARRSNQHSAVYPLAAAGYRGFVRMIAAVGGWTCAEPTPHAAECMPSLVPRVASNGVTGDLDGLSYRALPVQLWWPRRGCRRGLRNGRQAAGSSGSIEWFEQRAVWAFLYGNCFICTIGERAVERVLYRLLTSRATTNHHIRPVCNTPHPWKASCPPGLPPDRRLWPGSYPPTSPPTPTPLRNPLLPHRRRPAQAMRMLSSSLASRASTIATLIASLCLLRGATAFNFAPIASPDLDLKNLGRVALAGDFDSISLYQFEGQNENAASPSAGSLLTRFPNGVFTSLQETDGEIRAMCPFISNGTLQGIVFGGNFTSVGGVAAQGIALLNVDNAKITALPGLNGSVNALMCDKDTSRVYVGGSFTGGGAQNAIVWITDWTNMPFSGFNGPVTSIAKASNGNVIFGGTFDGLGNTTTPKEKDVQVIPVSSANISAVATTTTAGFTDPRNIICKTGSQDGPGNTWLLQDNAPGFWQANFGFGFQPSKLRLYNTVQSDRGTKEWRFTALPDGGIMNFTYTNTAGETAYCDSRCPLPQNNNTFQDFHFVNTVGMNSFRIDISAWYGKGAGLSGIELFENDIYSFAVNDFNEPLCDGVSSTGASSSSTGPWSVSPSGQSNAQYLTATLPGPNITADSAEVVFKPDIKQSGNYTVTIFTPGCTIDGNTCATRGRVNVTGNMAASTRSGVQPFQSVQLFQTNMFDKYDQIYYGYVDASNDAFRPTITLTPVAGQTGPLTVVAQRVRFELNSPTTGGINGLFEYEANKQVVSSDFSTSAIDVAGAGLSPSQAPVTSLIVDGDTLYVGGNFTGDGFSNIFSVSGGNATSLPGKGLDSEVLTLYQNASTLYVGGNFTNTEDGKSIGLKGVAAYSTTTKAWQPLGGGVNGVVMYLVPVPLNFTGENAAEECLYVSGTFDSVFGFGNDKTFSADNSAIWVPSRQNWLHNLNLTTISISGVLMAQSEIPGSAPIFSGSVSSQAFGASGAIQLTSGKSMGLGQYPISVQPQSSSVSLRKRAINGQQTISGVVTGLIYTENNLNITLLAGHFAATGSDGANITNLLFVNGSNSDSVTGMGDGIDSDSVFLSLAAYGTTLFAGGVISGKVDNNDIEGLVLYDLNNATYANTQPAGLQGSDAAVTAIAPKPDSKDVYIGGNFLSAGALSCPSVCIWSTERSQWVSPGDGLSGNVSSMTWISNNNLLIAGNLTVNGNTTTLVTFNAQKHEFTEFSGASTVPGAVTAFCPANNDGSQFWVAGTASNDTAFLEKFDGEKWVPAATGLGAGTDIRGLQVLSLSKDHDKTDLLENDQILLVLGQVNVTGFGNASAVLFNGTAFTPFILSNTGTNSPGSLSQAFVENPQNFFSTKTLEPRLTVLEKHLALGFVVLIGLAIALAITFLVVVLGILAERLRKKQQGYVPANQQMFDKSSNLNRVPPEHLFGTLHGNGNGRGPL</sequence>
<evidence type="ECO:0000313" key="6">
    <source>
        <dbReference type="Proteomes" id="UP000799750"/>
    </source>
</evidence>
<keyword evidence="1" id="KW-1133">Transmembrane helix</keyword>
<dbReference type="InterPro" id="IPR024982">
    <property type="entry name" value="Rax2-like_C"/>
</dbReference>
<dbReference type="SUPFAM" id="SSF50965">
    <property type="entry name" value="Galactose oxidase, central domain"/>
    <property type="match status" value="1"/>
</dbReference>
<dbReference type="EMBL" id="MU004185">
    <property type="protein sequence ID" value="KAF2498617.1"/>
    <property type="molecule type" value="Genomic_DNA"/>
</dbReference>
<dbReference type="InterPro" id="IPR011043">
    <property type="entry name" value="Gal_Oxase/kelch_b-propeller"/>
</dbReference>
<keyword evidence="1" id="KW-0472">Membrane</keyword>
<evidence type="ECO:0008006" key="7">
    <source>
        <dbReference type="Google" id="ProtNLM"/>
    </source>
</evidence>
<keyword evidence="6" id="KW-1185">Reference proteome</keyword>
<dbReference type="OrthoDB" id="2503993at2759"/>
<keyword evidence="1" id="KW-0812">Transmembrane</keyword>
<feature type="domain" description="Rax2-like C-terminal" evidence="2">
    <location>
        <begin position="1163"/>
        <end position="1412"/>
    </location>
</feature>
<evidence type="ECO:0000259" key="4">
    <source>
        <dbReference type="Pfam" id="PF20843"/>
    </source>
</evidence>
<gene>
    <name evidence="5" type="ORF">BU16DRAFT_579710</name>
</gene>
<dbReference type="GO" id="GO:1902929">
    <property type="term" value="C:plasma membrane of growing cell tip"/>
    <property type="evidence" value="ECO:0007669"/>
    <property type="project" value="TreeGrafter"/>
</dbReference>
<dbReference type="PANTHER" id="PTHR31778:SF2">
    <property type="entry name" value="BUD SITE SELECTION PROTEIN RAX2"/>
    <property type="match status" value="1"/>
</dbReference>
<protein>
    <recommendedName>
        <fullName evidence="7">Cellular morphogenesis protein</fullName>
    </recommendedName>
</protein>
<dbReference type="Pfam" id="PF12768">
    <property type="entry name" value="Rax2"/>
    <property type="match status" value="1"/>
</dbReference>
<dbReference type="InterPro" id="IPR048265">
    <property type="entry name" value="Rax2-like_third"/>
</dbReference>
<dbReference type="InterPro" id="IPR048266">
    <property type="entry name" value="Rax2-like_second"/>
</dbReference>
<dbReference type="Pfam" id="PF20843">
    <property type="entry name" value="Rax2_3"/>
    <property type="match status" value="1"/>
</dbReference>
<evidence type="ECO:0000256" key="1">
    <source>
        <dbReference type="SAM" id="Phobius"/>
    </source>
</evidence>